<dbReference type="EMBL" id="AJVK01017263">
    <property type="status" value="NOT_ANNOTATED_CDS"/>
    <property type="molecule type" value="Genomic_DNA"/>
</dbReference>
<dbReference type="AlphaFoldDB" id="A0A1B0EZE4"/>
<protein>
    <submittedName>
        <fullName evidence="1">Uncharacterized protein</fullName>
    </submittedName>
</protein>
<reference evidence="1" key="1">
    <citation type="submission" date="2022-08" db="UniProtKB">
        <authorList>
            <consortium name="EnsemblMetazoa"/>
        </authorList>
    </citation>
    <scope>IDENTIFICATION</scope>
    <source>
        <strain evidence="1">Israel</strain>
    </source>
</reference>
<dbReference type="Proteomes" id="UP000092462">
    <property type="component" value="Unassembled WGS sequence"/>
</dbReference>
<accession>A0A1B0EZE4</accession>
<dbReference type="EMBL" id="AJVK01017262">
    <property type="status" value="NOT_ANNOTATED_CDS"/>
    <property type="molecule type" value="Genomic_DNA"/>
</dbReference>
<dbReference type="VEuPathDB" id="VectorBase:PPAI009829"/>
<proteinExistence type="predicted"/>
<dbReference type="VEuPathDB" id="VectorBase:PPAPM1_002236"/>
<organism evidence="1 2">
    <name type="scientific">Phlebotomus papatasi</name>
    <name type="common">Sandfly</name>
    <dbReference type="NCBI Taxonomy" id="29031"/>
    <lineage>
        <taxon>Eukaryota</taxon>
        <taxon>Metazoa</taxon>
        <taxon>Ecdysozoa</taxon>
        <taxon>Arthropoda</taxon>
        <taxon>Hexapoda</taxon>
        <taxon>Insecta</taxon>
        <taxon>Pterygota</taxon>
        <taxon>Neoptera</taxon>
        <taxon>Endopterygota</taxon>
        <taxon>Diptera</taxon>
        <taxon>Nematocera</taxon>
        <taxon>Psychodoidea</taxon>
        <taxon>Psychodidae</taxon>
        <taxon>Phlebotomus</taxon>
        <taxon>Phlebotomus</taxon>
    </lineage>
</organism>
<keyword evidence="2" id="KW-1185">Reference proteome</keyword>
<dbReference type="EnsemblMetazoa" id="PPAI009829-RA">
    <property type="protein sequence ID" value="PPAI009829-PA"/>
    <property type="gene ID" value="PPAI009829"/>
</dbReference>
<evidence type="ECO:0000313" key="1">
    <source>
        <dbReference type="EnsemblMetazoa" id="PPAI009829-PA"/>
    </source>
</evidence>
<name>A0A1B0EZE4_PHLPP</name>
<evidence type="ECO:0000313" key="2">
    <source>
        <dbReference type="Proteomes" id="UP000092462"/>
    </source>
</evidence>
<sequence>MSIEGLHWRRFALHGPVIDGILCDQSQGIEGDPLPKYHIFCHCVIREYTSKVDKLELNEAQRQQEGEQAEHKSMILPEPQLMLTAGPGMGVPPQYAQAYGVPGYAPNMPYQGYGM</sequence>